<proteinExistence type="predicted"/>
<feature type="transmembrane region" description="Helical" evidence="5">
    <location>
        <begin position="348"/>
        <end position="376"/>
    </location>
</feature>
<feature type="transmembrane region" description="Helical" evidence="5">
    <location>
        <begin position="396"/>
        <end position="415"/>
    </location>
</feature>
<evidence type="ECO:0000256" key="3">
    <source>
        <dbReference type="ARBA" id="ARBA00022989"/>
    </source>
</evidence>
<feature type="transmembrane region" description="Helical" evidence="5">
    <location>
        <begin position="281"/>
        <end position="303"/>
    </location>
</feature>
<feature type="transmembrane region" description="Helical" evidence="5">
    <location>
        <begin position="242"/>
        <end position="260"/>
    </location>
</feature>
<dbReference type="Proteomes" id="UP000829708">
    <property type="component" value="Chromosome"/>
</dbReference>
<keyword evidence="4 5" id="KW-0472">Membrane</keyword>
<dbReference type="RefSeq" id="WP_244774855.1">
    <property type="nucleotide sequence ID" value="NZ_CP094929.1"/>
</dbReference>
<evidence type="ECO:0000256" key="4">
    <source>
        <dbReference type="ARBA" id="ARBA00023136"/>
    </source>
</evidence>
<dbReference type="PANTHER" id="PTHR43427:SF12">
    <property type="entry name" value="CHLORIDE TRANSPORTER"/>
    <property type="match status" value="1"/>
</dbReference>
<accession>A0ABY4DHY9</accession>
<evidence type="ECO:0000313" key="7">
    <source>
        <dbReference type="Proteomes" id="UP000829708"/>
    </source>
</evidence>
<feature type="transmembrane region" description="Helical" evidence="5">
    <location>
        <begin position="167"/>
        <end position="192"/>
    </location>
</feature>
<evidence type="ECO:0000256" key="1">
    <source>
        <dbReference type="ARBA" id="ARBA00004141"/>
    </source>
</evidence>
<keyword evidence="2 5" id="KW-0812">Transmembrane</keyword>
<evidence type="ECO:0000313" key="6">
    <source>
        <dbReference type="EMBL" id="UOM52497.1"/>
    </source>
</evidence>
<evidence type="ECO:0000256" key="5">
    <source>
        <dbReference type="SAM" id="Phobius"/>
    </source>
</evidence>
<protein>
    <submittedName>
        <fullName evidence="6">Chloride channel protein</fullName>
    </submittedName>
</protein>
<dbReference type="PANTHER" id="PTHR43427">
    <property type="entry name" value="CHLORIDE CHANNEL PROTEIN CLC-E"/>
    <property type="match status" value="1"/>
</dbReference>
<feature type="transmembrane region" description="Helical" evidence="5">
    <location>
        <begin position="12"/>
        <end position="40"/>
    </location>
</feature>
<dbReference type="InterPro" id="IPR014743">
    <property type="entry name" value="Cl-channel_core"/>
</dbReference>
<evidence type="ECO:0000256" key="2">
    <source>
        <dbReference type="ARBA" id="ARBA00022692"/>
    </source>
</evidence>
<comment type="subcellular location">
    <subcellularLocation>
        <location evidence="1">Membrane</location>
        <topology evidence="1">Multi-pass membrane protein</topology>
    </subcellularLocation>
</comment>
<dbReference type="InterPro" id="IPR001807">
    <property type="entry name" value="ClC"/>
</dbReference>
<feature type="transmembrane region" description="Helical" evidence="5">
    <location>
        <begin position="204"/>
        <end position="222"/>
    </location>
</feature>
<gene>
    <name evidence="6" type="ORF">MUG09_06930</name>
</gene>
<feature type="transmembrane region" description="Helical" evidence="5">
    <location>
        <begin position="323"/>
        <end position="341"/>
    </location>
</feature>
<feature type="transmembrane region" description="Helical" evidence="5">
    <location>
        <begin position="46"/>
        <end position="65"/>
    </location>
</feature>
<keyword evidence="3 5" id="KW-1133">Transmembrane helix</keyword>
<dbReference type="Gene3D" id="1.10.3080.10">
    <property type="entry name" value="Clc chloride channel"/>
    <property type="match status" value="1"/>
</dbReference>
<organism evidence="6 7">
    <name type="scientific">Sphaerochaeta associata</name>
    <dbReference type="NCBI Taxonomy" id="1129264"/>
    <lineage>
        <taxon>Bacteria</taxon>
        <taxon>Pseudomonadati</taxon>
        <taxon>Spirochaetota</taxon>
        <taxon>Spirochaetia</taxon>
        <taxon>Spirochaetales</taxon>
        <taxon>Sphaerochaetaceae</taxon>
        <taxon>Sphaerochaeta</taxon>
    </lineage>
</organism>
<dbReference type="Pfam" id="PF00654">
    <property type="entry name" value="Voltage_CLC"/>
    <property type="match status" value="1"/>
</dbReference>
<dbReference type="PRINTS" id="PR00762">
    <property type="entry name" value="CLCHANNEL"/>
</dbReference>
<keyword evidence="7" id="KW-1185">Reference proteome</keyword>
<name>A0ABY4DHY9_9SPIR</name>
<dbReference type="EMBL" id="CP094929">
    <property type="protein sequence ID" value="UOM52497.1"/>
    <property type="molecule type" value="Genomic_DNA"/>
</dbReference>
<sequence length="437" mass="46894">MDHRRRHFSIPILAWTVRAILLGLLIGPVISLLTFLVAMAGEIRTHHQWILLLIPLGALVTALLYQKLGPYLKDGGSQVIDLINQGILDIAHPTSIGYEKDRDAHKQKISTKMAPLLLLNTFITHLVGASGGKEGVGVQVGASIGSYCSRLETRFLHRPQSIQQKGIWLISGAGAAFGALFNAPIAGTLFGMQFSNPRVNRTDALLPCLTASFTACMVSQALHTHTLVPVRAEAFPLDFPTLLILLALSILLGLASRLFCHLIHLTKTLFSRITANPYKKALLASTLLLLASLGIFALTGSFAYNGLSLDLIIEAEYGTTSNFAPLFKLLLTALTIGSGFIGGEVIPILVIGATSGAIFGQFLPIPVSALSMFGAIGMLSGSTKLPLACFVLGLELYGFGNPTSLFFVCSVAYLFSGRLSIYERQIVPVVIDPAWDV</sequence>
<dbReference type="InterPro" id="IPR050368">
    <property type="entry name" value="ClC-type_chloride_channel"/>
</dbReference>
<reference evidence="7" key="1">
    <citation type="journal article" date="2024" name="J Bioinform Genom">
        <title>Complete genome sequence of the type strain bacterium Sphaerochaeta associata GLS2t (VKM B-2742)t.</title>
        <authorList>
            <person name="Troshina O.Y."/>
            <person name="Tepeeva A.N."/>
            <person name="Arzamasceva V.O."/>
            <person name="Whitman W.B."/>
            <person name="Varghese N."/>
            <person name="Shapiro N."/>
            <person name="Woyke T."/>
            <person name="Kripides N.C."/>
            <person name="Vasilenko O.V."/>
        </authorList>
    </citation>
    <scope>NUCLEOTIDE SEQUENCE [LARGE SCALE GENOMIC DNA]</scope>
    <source>
        <strain evidence="7">GLS2T</strain>
    </source>
</reference>
<dbReference type="SUPFAM" id="SSF81340">
    <property type="entry name" value="Clc chloride channel"/>
    <property type="match status" value="1"/>
</dbReference>